<keyword evidence="1" id="KW-0812">Transmembrane</keyword>
<organism evidence="2 3">
    <name type="scientific">Candidatus Mediterraneibacter pullicola</name>
    <dbReference type="NCBI Taxonomy" id="2838682"/>
    <lineage>
        <taxon>Bacteria</taxon>
        <taxon>Bacillati</taxon>
        <taxon>Bacillota</taxon>
        <taxon>Clostridia</taxon>
        <taxon>Lachnospirales</taxon>
        <taxon>Lachnospiraceae</taxon>
        <taxon>Mediterraneibacter</taxon>
    </lineage>
</organism>
<dbReference type="EMBL" id="DXAK01000008">
    <property type="protein sequence ID" value="HJA05808.1"/>
    <property type="molecule type" value="Genomic_DNA"/>
</dbReference>
<proteinExistence type="predicted"/>
<accession>A0A9D2KJW1</accession>
<keyword evidence="1" id="KW-1133">Transmembrane helix</keyword>
<reference evidence="2" key="1">
    <citation type="journal article" date="2021" name="PeerJ">
        <title>Extensive microbial diversity within the chicken gut microbiome revealed by metagenomics and culture.</title>
        <authorList>
            <person name="Gilroy R."/>
            <person name="Ravi A."/>
            <person name="Getino M."/>
            <person name="Pursley I."/>
            <person name="Horton D.L."/>
            <person name="Alikhan N.F."/>
            <person name="Baker D."/>
            <person name="Gharbi K."/>
            <person name="Hall N."/>
            <person name="Watson M."/>
            <person name="Adriaenssens E.M."/>
            <person name="Foster-Nyarko E."/>
            <person name="Jarju S."/>
            <person name="Secka A."/>
            <person name="Antonio M."/>
            <person name="Oren A."/>
            <person name="Chaudhuri R.R."/>
            <person name="La Ragione R."/>
            <person name="Hildebrand F."/>
            <person name="Pallen M.J."/>
        </authorList>
    </citation>
    <scope>NUCLEOTIDE SEQUENCE</scope>
    <source>
        <strain evidence="2">ChiSjej2B20-11307</strain>
    </source>
</reference>
<sequence length="48" mass="5304">MKRRIGRALSWVMLALLILIVVPIGAVLFAVSEVWSAADRALLKLGRE</sequence>
<evidence type="ECO:0000313" key="3">
    <source>
        <dbReference type="Proteomes" id="UP000824223"/>
    </source>
</evidence>
<keyword evidence="1" id="KW-0472">Membrane</keyword>
<dbReference type="Proteomes" id="UP000824223">
    <property type="component" value="Unassembled WGS sequence"/>
</dbReference>
<name>A0A9D2KJW1_9FIRM</name>
<reference evidence="2" key="2">
    <citation type="submission" date="2021-04" db="EMBL/GenBank/DDBJ databases">
        <authorList>
            <person name="Gilroy R."/>
        </authorList>
    </citation>
    <scope>NUCLEOTIDE SEQUENCE</scope>
    <source>
        <strain evidence="2">ChiSjej2B20-11307</strain>
    </source>
</reference>
<gene>
    <name evidence="2" type="ORF">H9798_01485</name>
</gene>
<evidence type="ECO:0000256" key="1">
    <source>
        <dbReference type="SAM" id="Phobius"/>
    </source>
</evidence>
<protein>
    <submittedName>
        <fullName evidence="2">Uncharacterized protein</fullName>
    </submittedName>
</protein>
<comment type="caution">
    <text evidence="2">The sequence shown here is derived from an EMBL/GenBank/DDBJ whole genome shotgun (WGS) entry which is preliminary data.</text>
</comment>
<evidence type="ECO:0000313" key="2">
    <source>
        <dbReference type="EMBL" id="HJA05808.1"/>
    </source>
</evidence>
<dbReference type="AlphaFoldDB" id="A0A9D2KJW1"/>
<feature type="transmembrane region" description="Helical" evidence="1">
    <location>
        <begin position="12"/>
        <end position="31"/>
    </location>
</feature>